<dbReference type="InterPro" id="IPR006584">
    <property type="entry name" value="Cellulose-bd_IV"/>
</dbReference>
<dbReference type="CDD" id="cd04084">
    <property type="entry name" value="CBM6_xylanase-like"/>
    <property type="match status" value="1"/>
</dbReference>
<organism evidence="9 10">
    <name type="scientific">Fusicatenibacter saccharivorans</name>
    <dbReference type="NCBI Taxonomy" id="1150298"/>
    <lineage>
        <taxon>Bacteria</taxon>
        <taxon>Bacillati</taxon>
        <taxon>Bacillota</taxon>
        <taxon>Clostridia</taxon>
        <taxon>Lachnospirales</taxon>
        <taxon>Lachnospiraceae</taxon>
        <taxon>Fusicatenibacter</taxon>
    </lineage>
</organism>
<evidence type="ECO:0000313" key="9">
    <source>
        <dbReference type="EMBL" id="NSE17787.1"/>
    </source>
</evidence>
<dbReference type="SUPFAM" id="SSF75005">
    <property type="entry name" value="Arabinanase/levansucrase/invertase"/>
    <property type="match status" value="1"/>
</dbReference>
<evidence type="ECO:0000313" key="10">
    <source>
        <dbReference type="Proteomes" id="UP000768180"/>
    </source>
</evidence>
<evidence type="ECO:0000256" key="4">
    <source>
        <dbReference type="ARBA" id="ARBA00022801"/>
    </source>
</evidence>
<dbReference type="EMBL" id="JAAITQ010000048">
    <property type="protein sequence ID" value="NSE17787.1"/>
    <property type="molecule type" value="Genomic_DNA"/>
</dbReference>
<reference evidence="9 10" key="1">
    <citation type="journal article" date="2020" name="Cell Host Microbe">
        <title>Functional and Genomic Variation between Human-Derived Isolates of Lachnospiraceae Reveals Inter- and Intra-Species Diversity.</title>
        <authorList>
            <person name="Sorbara M.T."/>
            <person name="Littmann E.R."/>
            <person name="Fontana E."/>
            <person name="Moody T.U."/>
            <person name="Kohout C.E."/>
            <person name="Gjonbalaj M."/>
            <person name="Eaton V."/>
            <person name="Seok R."/>
            <person name="Leiner I.M."/>
            <person name="Pamer E.G."/>
        </authorList>
    </citation>
    <scope>NUCLEOTIDE SEQUENCE [LARGE SCALE GENOMIC DNA]</scope>
    <source>
        <strain evidence="9 10">MSK.14.54</strain>
    </source>
</reference>
<dbReference type="Gene3D" id="2.60.120.260">
    <property type="entry name" value="Galactose-binding domain-like"/>
    <property type="match status" value="1"/>
</dbReference>
<keyword evidence="3" id="KW-0732">Signal</keyword>
<keyword evidence="5" id="KW-0119">Carbohydrate metabolism</keyword>
<dbReference type="PANTHER" id="PTHR43772">
    <property type="entry name" value="ENDO-1,4-BETA-XYLANASE"/>
    <property type="match status" value="1"/>
</dbReference>
<evidence type="ECO:0000256" key="5">
    <source>
        <dbReference type="ARBA" id="ARBA00023277"/>
    </source>
</evidence>
<dbReference type="InterPro" id="IPR006710">
    <property type="entry name" value="Glyco_hydro_43"/>
</dbReference>
<dbReference type="SMART" id="SM00606">
    <property type="entry name" value="CBD_IV"/>
    <property type="match status" value="1"/>
</dbReference>
<comment type="caution">
    <text evidence="9">The sequence shown here is derived from an EMBL/GenBank/DDBJ whole genome shotgun (WGS) entry which is preliminary data.</text>
</comment>
<name>A0ABX2GHM7_9FIRM</name>
<dbReference type="InterPro" id="IPR052176">
    <property type="entry name" value="Glycosyl_Hydrlase_43_Enz"/>
</dbReference>
<dbReference type="InterPro" id="IPR005084">
    <property type="entry name" value="CBM6"/>
</dbReference>
<evidence type="ECO:0000256" key="7">
    <source>
        <dbReference type="RuleBase" id="RU361187"/>
    </source>
</evidence>
<sequence length="492" mass="53959">MEESKAAEYEALFDEIEAITPYKSLSNTNPIMTQRFGADPYAMVYKDRVYFYMTGDTFEYDADGSVTENTYGKINTISVVSTTDMVNFEDHGTVYAAGSKGAAKWAANSWAPAAAWKEIDGEVKFFLYFANSGGGIGVLTSDSPTGPFEDPLGEALINNHTPNCADVIWIFDPAVLVDDDGRAYLYFGGGVPEGQAANPGTARVVELGEDMISIAGEPVIIDAPYVFEDSGIHKYNNKYYYTYCSNWDVDQAGTDQYGFESGEIVCMESESPLGPFTIKETILENPGKYFGLGGNNHHCVFSFKDHWYITYHTRVLEGNMGIEKGYRCTHIDSFTMQKDGSIGLIDQTLQGREQLSYVDAYQRHSATEVAVMSGMSTVAGDAVTDFYGSGTMALGKIQTGSFVKVQGVDFGEGAPSKWIAEIKNANGEVGVIQLRADGLNGDILGYLTIDANTGTNYAEFETNLNTGITGVHDVYMIFYGEEYEVLSWQFEK</sequence>
<evidence type="ECO:0000256" key="2">
    <source>
        <dbReference type="ARBA" id="ARBA00022651"/>
    </source>
</evidence>
<dbReference type="PANTHER" id="PTHR43772:SF2">
    <property type="entry name" value="PUTATIVE (AFU_ORTHOLOGUE AFUA_2G04480)-RELATED"/>
    <property type="match status" value="1"/>
</dbReference>
<dbReference type="Gene3D" id="2.115.10.20">
    <property type="entry name" value="Glycosyl hydrolase domain, family 43"/>
    <property type="match status" value="1"/>
</dbReference>
<dbReference type="InterPro" id="IPR023296">
    <property type="entry name" value="Glyco_hydro_beta-prop_sf"/>
</dbReference>
<keyword evidence="4 7" id="KW-0378">Hydrolase</keyword>
<evidence type="ECO:0000256" key="1">
    <source>
        <dbReference type="ARBA" id="ARBA00009865"/>
    </source>
</evidence>
<dbReference type="SUPFAM" id="SSF49785">
    <property type="entry name" value="Galactose-binding domain-like"/>
    <property type="match status" value="1"/>
</dbReference>
<dbReference type="RefSeq" id="WP_117762243.1">
    <property type="nucleotide sequence ID" value="NZ_JAAINQ010000032.1"/>
</dbReference>
<keyword evidence="10" id="KW-1185">Reference proteome</keyword>
<keyword evidence="2" id="KW-0858">Xylan degradation</keyword>
<dbReference type="CDD" id="cd09003">
    <property type="entry name" value="GH43_XynD-like"/>
    <property type="match status" value="1"/>
</dbReference>
<gene>
    <name evidence="9" type="ORF">G5B05_15665</name>
</gene>
<dbReference type="InterPro" id="IPR008979">
    <property type="entry name" value="Galactose-bd-like_sf"/>
</dbReference>
<accession>A0ABX2GHM7</accession>
<keyword evidence="6 7" id="KW-0326">Glycosidase</keyword>
<evidence type="ECO:0000259" key="8">
    <source>
        <dbReference type="SMART" id="SM00606"/>
    </source>
</evidence>
<protein>
    <submittedName>
        <fullName evidence="9">Family 43 glycosylhydrolase</fullName>
    </submittedName>
</protein>
<dbReference type="Proteomes" id="UP000768180">
    <property type="component" value="Unassembled WGS sequence"/>
</dbReference>
<comment type="similarity">
    <text evidence="1 7">Belongs to the glycosyl hydrolase 43 family.</text>
</comment>
<dbReference type="Pfam" id="PF04616">
    <property type="entry name" value="Glyco_hydro_43"/>
    <property type="match status" value="1"/>
</dbReference>
<dbReference type="Pfam" id="PF03422">
    <property type="entry name" value="CBM_6"/>
    <property type="match status" value="1"/>
</dbReference>
<proteinExistence type="inferred from homology"/>
<feature type="domain" description="Cellulose binding type IV" evidence="8">
    <location>
        <begin position="351"/>
        <end position="492"/>
    </location>
</feature>
<evidence type="ECO:0000256" key="3">
    <source>
        <dbReference type="ARBA" id="ARBA00022729"/>
    </source>
</evidence>
<evidence type="ECO:0000256" key="6">
    <source>
        <dbReference type="ARBA" id="ARBA00023295"/>
    </source>
</evidence>
<keyword evidence="2" id="KW-0624">Polysaccharide degradation</keyword>